<dbReference type="EMBL" id="CM046390">
    <property type="protein sequence ID" value="KAI8565828.1"/>
    <property type="molecule type" value="Genomic_DNA"/>
</dbReference>
<keyword evidence="2" id="KW-1185">Reference proteome</keyword>
<organism evidence="1 2">
    <name type="scientific">Rhododendron molle</name>
    <name type="common">Chinese azalea</name>
    <name type="synonym">Azalea mollis</name>
    <dbReference type="NCBI Taxonomy" id="49168"/>
    <lineage>
        <taxon>Eukaryota</taxon>
        <taxon>Viridiplantae</taxon>
        <taxon>Streptophyta</taxon>
        <taxon>Embryophyta</taxon>
        <taxon>Tracheophyta</taxon>
        <taxon>Spermatophyta</taxon>
        <taxon>Magnoliopsida</taxon>
        <taxon>eudicotyledons</taxon>
        <taxon>Gunneridae</taxon>
        <taxon>Pentapetalae</taxon>
        <taxon>asterids</taxon>
        <taxon>Ericales</taxon>
        <taxon>Ericaceae</taxon>
        <taxon>Ericoideae</taxon>
        <taxon>Rhodoreae</taxon>
        <taxon>Rhododendron</taxon>
    </lineage>
</organism>
<evidence type="ECO:0000313" key="1">
    <source>
        <dbReference type="EMBL" id="KAI8565828.1"/>
    </source>
</evidence>
<gene>
    <name evidence="1" type="ORF">RHMOL_Rhmol03G0291800</name>
</gene>
<sequence length="302" mass="33663">MQKTAAKFRNLRPDAKTAAKCRNPCPRIFPIHVMGIAGSLVTLVSWFGTWVVYYTFNFLMSWSSTGFSRRVCVSRVSIIRGQKQNSAAKCRNPRPTVENRGQVQKTAAKCRNPRPSAEIRGQMQKSAARCRNPRPRIFPIHVMGIARSLVTLVSWFGSWAVSYTFNFLMSWSSTGTFFVDAAFSAQTILFVAKTLVERITGQIVVFGAYGLYFGKYKTRKGKKPISSSLLQHADNDMKHRNKGREIELERIVERSGGGGDEVDVGQNGLDEVDYGDVVDGLVVLVDEEVEGNAVLPEILDVD</sequence>
<evidence type="ECO:0000313" key="2">
    <source>
        <dbReference type="Proteomes" id="UP001062846"/>
    </source>
</evidence>
<dbReference type="Proteomes" id="UP001062846">
    <property type="component" value="Chromosome 3"/>
</dbReference>
<comment type="caution">
    <text evidence="1">The sequence shown here is derived from an EMBL/GenBank/DDBJ whole genome shotgun (WGS) entry which is preliminary data.</text>
</comment>
<name>A0ACC0PLZ9_RHOML</name>
<proteinExistence type="predicted"/>
<protein>
    <submittedName>
        <fullName evidence="1">Uncharacterized protein</fullName>
    </submittedName>
</protein>
<accession>A0ACC0PLZ9</accession>
<reference evidence="1" key="1">
    <citation type="submission" date="2022-02" db="EMBL/GenBank/DDBJ databases">
        <title>Plant Genome Project.</title>
        <authorList>
            <person name="Zhang R.-G."/>
        </authorList>
    </citation>
    <scope>NUCLEOTIDE SEQUENCE</scope>
    <source>
        <strain evidence="1">AT1</strain>
    </source>
</reference>